<dbReference type="PANTHER" id="PTHR42711:SF5">
    <property type="entry name" value="ABC TRANSPORTER ATP-BINDING PROTEIN NATA"/>
    <property type="match status" value="1"/>
</dbReference>
<evidence type="ECO:0000259" key="5">
    <source>
        <dbReference type="PROSITE" id="PS50893"/>
    </source>
</evidence>
<dbReference type="InterPro" id="IPR003593">
    <property type="entry name" value="AAA+_ATPase"/>
</dbReference>
<dbReference type="Proteomes" id="UP000664218">
    <property type="component" value="Unassembled WGS sequence"/>
</dbReference>
<protein>
    <submittedName>
        <fullName evidence="6">ATP-binding cassette domain-containing protein</fullName>
    </submittedName>
</protein>
<sequence length="302" mass="34378">MKLEVKNIHKSFSDVKILKDISFEVESGKAMGFLGRNGAGKTTTLRALMGVFRQNQGEFILDGKIFRPEDYKVGYLPEERGMYPKEEIAHQLEYFGKLRGGDKNELRRNIDYWLDRVDLSAYKKKKLETLSKGNQQKIQIVQSLVNNPDIVILDEPFSGLDPVNSMVLKDIIVELISDNKLVIFSSHQMSYVEEFCDEITLINQGEIVLTGNLSRIKTERGKNRIRLSAAKSDENMLRKALSSFGETHIREDKTSYIVHVPGEDNPSVIMKRLLEEGVEVRSFSPYLPSLTEIFVETAGDKL</sequence>
<dbReference type="SMART" id="SM00382">
    <property type="entry name" value="AAA"/>
    <property type="match status" value="1"/>
</dbReference>
<keyword evidence="3" id="KW-0547">Nucleotide-binding</keyword>
<dbReference type="InterPro" id="IPR050763">
    <property type="entry name" value="ABC_transporter_ATP-binding"/>
</dbReference>
<organism evidence="6 7">
    <name type="scientific">Proteiniclasticum aestuarii</name>
    <dbReference type="NCBI Taxonomy" id="2817862"/>
    <lineage>
        <taxon>Bacteria</taxon>
        <taxon>Bacillati</taxon>
        <taxon>Bacillota</taxon>
        <taxon>Clostridia</taxon>
        <taxon>Eubacteriales</taxon>
        <taxon>Clostridiaceae</taxon>
        <taxon>Proteiniclasticum</taxon>
    </lineage>
</organism>
<reference evidence="6" key="1">
    <citation type="submission" date="2021-03" db="EMBL/GenBank/DDBJ databases">
        <title>Proteiniclasticum marinus sp. nov., isolated from tidal flat sediment.</title>
        <authorList>
            <person name="Namirimu T."/>
            <person name="Yang J.-A."/>
            <person name="Yang S.-H."/>
            <person name="Kim Y.-J."/>
            <person name="Kwon K.K."/>
        </authorList>
    </citation>
    <scope>NUCLEOTIDE SEQUENCE</scope>
    <source>
        <strain evidence="6">SCR006</strain>
    </source>
</reference>
<dbReference type="PROSITE" id="PS50893">
    <property type="entry name" value="ABC_TRANSPORTER_2"/>
    <property type="match status" value="1"/>
</dbReference>
<keyword evidence="7" id="KW-1185">Reference proteome</keyword>
<dbReference type="AlphaFoldDB" id="A0A939H6P7"/>
<accession>A0A939H6P7</accession>
<gene>
    <name evidence="6" type="ORF">J3A84_03590</name>
</gene>
<dbReference type="SUPFAM" id="SSF52540">
    <property type="entry name" value="P-loop containing nucleoside triphosphate hydrolases"/>
    <property type="match status" value="1"/>
</dbReference>
<evidence type="ECO:0000256" key="1">
    <source>
        <dbReference type="ARBA" id="ARBA00005417"/>
    </source>
</evidence>
<feature type="domain" description="ABC transporter" evidence="5">
    <location>
        <begin position="3"/>
        <end position="229"/>
    </location>
</feature>
<dbReference type="Pfam" id="PF13732">
    <property type="entry name" value="DrrA1-3_C"/>
    <property type="match status" value="1"/>
</dbReference>
<dbReference type="EMBL" id="JAFNJU010000002">
    <property type="protein sequence ID" value="MBO1264126.1"/>
    <property type="molecule type" value="Genomic_DNA"/>
</dbReference>
<dbReference type="GO" id="GO:0016887">
    <property type="term" value="F:ATP hydrolysis activity"/>
    <property type="evidence" value="ECO:0007669"/>
    <property type="project" value="InterPro"/>
</dbReference>
<evidence type="ECO:0000313" key="7">
    <source>
        <dbReference type="Proteomes" id="UP000664218"/>
    </source>
</evidence>
<dbReference type="PROSITE" id="PS00211">
    <property type="entry name" value="ABC_TRANSPORTER_1"/>
    <property type="match status" value="1"/>
</dbReference>
<dbReference type="InterPro" id="IPR027417">
    <property type="entry name" value="P-loop_NTPase"/>
</dbReference>
<comment type="caution">
    <text evidence="6">The sequence shown here is derived from an EMBL/GenBank/DDBJ whole genome shotgun (WGS) entry which is preliminary data.</text>
</comment>
<dbReference type="Gene3D" id="3.40.50.300">
    <property type="entry name" value="P-loop containing nucleotide triphosphate hydrolases"/>
    <property type="match status" value="1"/>
</dbReference>
<dbReference type="GO" id="GO:0005524">
    <property type="term" value="F:ATP binding"/>
    <property type="evidence" value="ECO:0007669"/>
    <property type="project" value="UniProtKB-KW"/>
</dbReference>
<dbReference type="InterPro" id="IPR003439">
    <property type="entry name" value="ABC_transporter-like_ATP-bd"/>
</dbReference>
<evidence type="ECO:0000256" key="4">
    <source>
        <dbReference type="ARBA" id="ARBA00022840"/>
    </source>
</evidence>
<evidence type="ECO:0000313" key="6">
    <source>
        <dbReference type="EMBL" id="MBO1264126.1"/>
    </source>
</evidence>
<dbReference type="Pfam" id="PF00005">
    <property type="entry name" value="ABC_tran"/>
    <property type="match status" value="1"/>
</dbReference>
<keyword evidence="2" id="KW-0813">Transport</keyword>
<evidence type="ECO:0000256" key="2">
    <source>
        <dbReference type="ARBA" id="ARBA00022448"/>
    </source>
</evidence>
<comment type="similarity">
    <text evidence="1">Belongs to the ABC transporter superfamily.</text>
</comment>
<dbReference type="PANTHER" id="PTHR42711">
    <property type="entry name" value="ABC TRANSPORTER ATP-BINDING PROTEIN"/>
    <property type="match status" value="1"/>
</dbReference>
<dbReference type="InterPro" id="IPR025302">
    <property type="entry name" value="DrrA1/2-like_C"/>
</dbReference>
<keyword evidence="4 6" id="KW-0067">ATP-binding</keyword>
<evidence type="ECO:0000256" key="3">
    <source>
        <dbReference type="ARBA" id="ARBA00022741"/>
    </source>
</evidence>
<name>A0A939H6P7_9CLOT</name>
<dbReference type="InterPro" id="IPR017871">
    <property type="entry name" value="ABC_transporter-like_CS"/>
</dbReference>
<dbReference type="RefSeq" id="WP_207598644.1">
    <property type="nucleotide sequence ID" value="NZ_JAFNJU010000002.1"/>
</dbReference>
<proteinExistence type="inferred from homology"/>